<dbReference type="SUPFAM" id="SSF81383">
    <property type="entry name" value="F-box domain"/>
    <property type="match status" value="1"/>
</dbReference>
<dbReference type="SUPFAM" id="SSF52047">
    <property type="entry name" value="RNI-like"/>
    <property type="match status" value="1"/>
</dbReference>
<proteinExistence type="predicted"/>
<name>A0AAD5KD09_9FUNG</name>
<dbReference type="InterPro" id="IPR032675">
    <property type="entry name" value="LRR_dom_sf"/>
</dbReference>
<dbReference type="InterPro" id="IPR001810">
    <property type="entry name" value="F-box_dom"/>
</dbReference>
<feature type="domain" description="F-box" evidence="1">
    <location>
        <begin position="20"/>
        <end position="47"/>
    </location>
</feature>
<keyword evidence="3" id="KW-1185">Reference proteome</keyword>
<protein>
    <recommendedName>
        <fullName evidence="1">F-box domain-containing protein</fullName>
    </recommendedName>
</protein>
<evidence type="ECO:0000313" key="2">
    <source>
        <dbReference type="EMBL" id="KAI9268110.1"/>
    </source>
</evidence>
<evidence type="ECO:0000259" key="1">
    <source>
        <dbReference type="Pfam" id="PF12937"/>
    </source>
</evidence>
<sequence length="749" mass="86419">MNDTESHNQKFGFLDKFTFDIIAEIFSYLNQRDCLNCMATCRIWYNRVPEYTTSNWKTIQLFAHSAKINIKERLDHCLGSHVKHVTLCKIQQNAFCTMLQRLKEGGCDEIESLELITCYNGMTKNHHVMFLNLLQSLAFSRLVELKMTKYNWNIALLDVLALCPHLTHFTYKPMPNIYTRPEYYSYSTMPRVVRKVTKESLGGKGEFDCLIYLNIDAAAPVIQHQAREIIQKCPHLQYYVGASMNSCAFLRDSVSYGNITLDYLLKWCPKLIHYADNGSYDGFDGYDYDEQILRKKTTPIVSTSDNVNSNNNNSTSGLIRQQQQKLCVRHLALCEGSSNRSRIDKYLTDCQDTLEHLTIAEPESNANPSNWTSLFQTIQLSHLRTLHLERLKYDNSSIIALLNTCRNTINEAHINLRFGDPNLNTQTIQQLQTLSRLERLTLHCTTFNDTSSVVALLERLPNLRRFVLCNNTIFSLPEQSNPFIKNLERIEFWSVYAIEQEVLIPALFDSMIASSLHDDEYKLKKVRLMNVSNVTFPALIGLAKLSTLTSLEVMPICTHTSYTDVWTQRNEVTTMIEKDQQDLLYFVRTLLGRSFENSNNNQHSKKKTVSKIEQLKLGTFSCHINYDILDALGDLPCLNRLILRLERVKDVTFSELVAQEKGLVNVDLSGIMELLRKGPKLKAVWFQGIASFGDRIPSDVIKDQILLEQQQKSNHYRRLQQYNTPESHNLGKTEHGYGKEWVYITKREI</sequence>
<reference evidence="2" key="2">
    <citation type="submission" date="2023-02" db="EMBL/GenBank/DDBJ databases">
        <authorList>
            <consortium name="DOE Joint Genome Institute"/>
            <person name="Mondo S.J."/>
            <person name="Chang Y."/>
            <person name="Wang Y."/>
            <person name="Ahrendt S."/>
            <person name="Andreopoulos W."/>
            <person name="Barry K."/>
            <person name="Beard J."/>
            <person name="Benny G.L."/>
            <person name="Blankenship S."/>
            <person name="Bonito G."/>
            <person name="Cuomo C."/>
            <person name="Desiro A."/>
            <person name="Gervers K.A."/>
            <person name="Hundley H."/>
            <person name="Kuo A."/>
            <person name="LaButti K."/>
            <person name="Lang B.F."/>
            <person name="Lipzen A."/>
            <person name="O'Donnell K."/>
            <person name="Pangilinan J."/>
            <person name="Reynolds N."/>
            <person name="Sandor L."/>
            <person name="Smith M.W."/>
            <person name="Tsang A."/>
            <person name="Grigoriev I.V."/>
            <person name="Stajich J.E."/>
            <person name="Spatafora J.W."/>
        </authorList>
    </citation>
    <scope>NUCLEOTIDE SEQUENCE</scope>
    <source>
        <strain evidence="2">RSA 2281</strain>
    </source>
</reference>
<accession>A0AAD5KD09</accession>
<dbReference type="Pfam" id="PF12937">
    <property type="entry name" value="F-box-like"/>
    <property type="match status" value="1"/>
</dbReference>
<dbReference type="Gene3D" id="3.80.10.10">
    <property type="entry name" value="Ribonuclease Inhibitor"/>
    <property type="match status" value="1"/>
</dbReference>
<reference evidence="2" key="1">
    <citation type="journal article" date="2022" name="IScience">
        <title>Evolution of zygomycete secretomes and the origins of terrestrial fungal ecologies.</title>
        <authorList>
            <person name="Chang Y."/>
            <person name="Wang Y."/>
            <person name="Mondo S."/>
            <person name="Ahrendt S."/>
            <person name="Andreopoulos W."/>
            <person name="Barry K."/>
            <person name="Beard J."/>
            <person name="Benny G.L."/>
            <person name="Blankenship S."/>
            <person name="Bonito G."/>
            <person name="Cuomo C."/>
            <person name="Desiro A."/>
            <person name="Gervers K.A."/>
            <person name="Hundley H."/>
            <person name="Kuo A."/>
            <person name="LaButti K."/>
            <person name="Lang B.F."/>
            <person name="Lipzen A."/>
            <person name="O'Donnell K."/>
            <person name="Pangilinan J."/>
            <person name="Reynolds N."/>
            <person name="Sandor L."/>
            <person name="Smith M.E."/>
            <person name="Tsang A."/>
            <person name="Grigoriev I.V."/>
            <person name="Stajich J.E."/>
            <person name="Spatafora J.W."/>
        </authorList>
    </citation>
    <scope>NUCLEOTIDE SEQUENCE</scope>
    <source>
        <strain evidence="2">RSA 2281</strain>
    </source>
</reference>
<dbReference type="InterPro" id="IPR036047">
    <property type="entry name" value="F-box-like_dom_sf"/>
</dbReference>
<dbReference type="AlphaFoldDB" id="A0AAD5KD09"/>
<organism evidence="2 3">
    <name type="scientific">Phascolomyces articulosus</name>
    <dbReference type="NCBI Taxonomy" id="60185"/>
    <lineage>
        <taxon>Eukaryota</taxon>
        <taxon>Fungi</taxon>
        <taxon>Fungi incertae sedis</taxon>
        <taxon>Mucoromycota</taxon>
        <taxon>Mucoromycotina</taxon>
        <taxon>Mucoromycetes</taxon>
        <taxon>Mucorales</taxon>
        <taxon>Lichtheimiaceae</taxon>
        <taxon>Phascolomyces</taxon>
    </lineage>
</organism>
<dbReference type="CDD" id="cd09917">
    <property type="entry name" value="F-box_SF"/>
    <property type="match status" value="1"/>
</dbReference>
<comment type="caution">
    <text evidence="2">The sequence shown here is derived from an EMBL/GenBank/DDBJ whole genome shotgun (WGS) entry which is preliminary data.</text>
</comment>
<dbReference type="EMBL" id="JAIXMP010000009">
    <property type="protein sequence ID" value="KAI9268110.1"/>
    <property type="molecule type" value="Genomic_DNA"/>
</dbReference>
<dbReference type="Proteomes" id="UP001209540">
    <property type="component" value="Unassembled WGS sequence"/>
</dbReference>
<gene>
    <name evidence="2" type="ORF">BDA99DRAFT_504857</name>
</gene>
<evidence type="ECO:0000313" key="3">
    <source>
        <dbReference type="Proteomes" id="UP001209540"/>
    </source>
</evidence>